<dbReference type="AlphaFoldDB" id="A0A4C1U1A1"/>
<keyword evidence="2" id="KW-1185">Reference proteome</keyword>
<proteinExistence type="predicted"/>
<evidence type="ECO:0000313" key="1">
    <source>
        <dbReference type="EMBL" id="GBP20008.1"/>
    </source>
</evidence>
<sequence length="214" mass="23938">MQLDRSTDKHQLWMAAEPDLRRSKVTLCARRDRGVIEASAKDEMVQRDEHEMYDNAGSHASMAARGKNRGNLVGVTALRAVCLDKLPFGYGAIIQSVPPYFGYYIHPSAPDFVGGDDSVIGSQSGLAWKGCSSLSSDEDEEERVNENMSKTIRFHPCDVPTYQVVVTRKSLHTRRVRICRCPGVNNWPGVTTPAPTGRELYSTVRHGMCRHRPY</sequence>
<protein>
    <submittedName>
        <fullName evidence="1">Uncharacterized protein</fullName>
    </submittedName>
</protein>
<dbReference type="Proteomes" id="UP000299102">
    <property type="component" value="Unassembled WGS sequence"/>
</dbReference>
<gene>
    <name evidence="1" type="ORF">EVAR_13774_1</name>
</gene>
<organism evidence="1 2">
    <name type="scientific">Eumeta variegata</name>
    <name type="common">Bagworm moth</name>
    <name type="synonym">Eumeta japonica</name>
    <dbReference type="NCBI Taxonomy" id="151549"/>
    <lineage>
        <taxon>Eukaryota</taxon>
        <taxon>Metazoa</taxon>
        <taxon>Ecdysozoa</taxon>
        <taxon>Arthropoda</taxon>
        <taxon>Hexapoda</taxon>
        <taxon>Insecta</taxon>
        <taxon>Pterygota</taxon>
        <taxon>Neoptera</taxon>
        <taxon>Endopterygota</taxon>
        <taxon>Lepidoptera</taxon>
        <taxon>Glossata</taxon>
        <taxon>Ditrysia</taxon>
        <taxon>Tineoidea</taxon>
        <taxon>Psychidae</taxon>
        <taxon>Oiketicinae</taxon>
        <taxon>Eumeta</taxon>
    </lineage>
</organism>
<accession>A0A4C1U1A1</accession>
<comment type="caution">
    <text evidence="1">The sequence shown here is derived from an EMBL/GenBank/DDBJ whole genome shotgun (WGS) entry which is preliminary data.</text>
</comment>
<name>A0A4C1U1A1_EUMVA</name>
<evidence type="ECO:0000313" key="2">
    <source>
        <dbReference type="Proteomes" id="UP000299102"/>
    </source>
</evidence>
<dbReference type="EMBL" id="BGZK01000114">
    <property type="protein sequence ID" value="GBP20008.1"/>
    <property type="molecule type" value="Genomic_DNA"/>
</dbReference>
<reference evidence="1 2" key="1">
    <citation type="journal article" date="2019" name="Commun. Biol.">
        <title>The bagworm genome reveals a unique fibroin gene that provides high tensile strength.</title>
        <authorList>
            <person name="Kono N."/>
            <person name="Nakamura H."/>
            <person name="Ohtoshi R."/>
            <person name="Tomita M."/>
            <person name="Numata K."/>
            <person name="Arakawa K."/>
        </authorList>
    </citation>
    <scope>NUCLEOTIDE SEQUENCE [LARGE SCALE GENOMIC DNA]</scope>
</reference>